<proteinExistence type="predicted"/>
<evidence type="ECO:0000256" key="1">
    <source>
        <dbReference type="SAM" id="MobiDB-lite"/>
    </source>
</evidence>
<evidence type="ECO:0000313" key="4">
    <source>
        <dbReference type="Proteomes" id="UP000628984"/>
    </source>
</evidence>
<evidence type="ECO:0000259" key="2">
    <source>
        <dbReference type="Pfam" id="PF05872"/>
    </source>
</evidence>
<dbReference type="SUPFAM" id="SSF52540">
    <property type="entry name" value="P-loop containing nucleoside triphosphate hydrolases"/>
    <property type="match status" value="1"/>
</dbReference>
<comment type="caution">
    <text evidence="3">The sequence shown here is derived from an EMBL/GenBank/DDBJ whole genome shotgun (WGS) entry which is preliminary data.</text>
</comment>
<accession>A0A918ILE6</accession>
<dbReference type="AlphaFoldDB" id="A0A918ILE6"/>
<keyword evidence="4" id="KW-1185">Reference proteome</keyword>
<dbReference type="InterPro" id="IPR051162">
    <property type="entry name" value="T4SS_component"/>
</dbReference>
<protein>
    <recommendedName>
        <fullName evidence="2">Helicase HerA-like C-terminal domain-containing protein</fullName>
    </recommendedName>
</protein>
<feature type="region of interest" description="Disordered" evidence="1">
    <location>
        <begin position="446"/>
        <end position="503"/>
    </location>
</feature>
<sequence length="536" mass="58016">MFCETSDRLQGAGVTSNQTGIFVGGGGEGYGVPQQLLLKYGNRHGLIAGATGTGKTVTLQVMAEGFSAAGVPVFLSDVKGDVAGMAAAGSANGKLHDAFSKRAATIGLDLVYDACPVTFWDLFGEQGHPIRATVSEMGPLLLSRLLELTEAQEGVLNVAFRLADEEGLPLLDLKDLQAMLVFIGENSDAISTRYGLVATSSIGAIQRRLLVLENEGGARLFGEPALQLSDLMLTDDRGRGRVNILAADRLMQSPRLYATFLLWLLSELFEELPEVGDPDKPRLVFFFDEAHLLFNDAPKALVQKVEQVARLIRSKGVGIYFITQNPQDVPETILGQLGNRVQHALRAFTAKDQQALKQAAQTYRPNPRFATDEAIRDVGTGEAVTSFLEAKGVPGIVERTLIRPPASQVGPLDPDVRAQIMAGSPLRGKYDRVVDRESAYEILRARTTAAEHTDGPQTPSRSPEMRIEETELREFNKARRYDGGAARTTPREGPKPAARRSDSVTDAFAKSFARQIGSRTGQALVRGVLGTLFGKR</sequence>
<dbReference type="InterPro" id="IPR027417">
    <property type="entry name" value="P-loop_NTPase"/>
</dbReference>
<dbReference type="PANTHER" id="PTHR30121:SF6">
    <property type="entry name" value="SLR6007 PROTEIN"/>
    <property type="match status" value="1"/>
</dbReference>
<dbReference type="CDD" id="cd01127">
    <property type="entry name" value="TrwB_TraG_TraD_VirD4"/>
    <property type="match status" value="1"/>
</dbReference>
<dbReference type="Pfam" id="PF05872">
    <property type="entry name" value="HerA_C"/>
    <property type="match status" value="1"/>
</dbReference>
<name>A0A918ILE6_9RHOB</name>
<organism evidence="3 4">
    <name type="scientific">Gemmobacter lanyuensis</name>
    <dbReference type="NCBI Taxonomy" id="1054497"/>
    <lineage>
        <taxon>Bacteria</taxon>
        <taxon>Pseudomonadati</taxon>
        <taxon>Pseudomonadota</taxon>
        <taxon>Alphaproteobacteria</taxon>
        <taxon>Rhodobacterales</taxon>
        <taxon>Paracoccaceae</taxon>
        <taxon>Gemmobacter</taxon>
    </lineage>
</organism>
<evidence type="ECO:0000313" key="3">
    <source>
        <dbReference type="EMBL" id="GGW22031.1"/>
    </source>
</evidence>
<reference evidence="3" key="2">
    <citation type="submission" date="2020-09" db="EMBL/GenBank/DDBJ databases">
        <authorList>
            <person name="Sun Q."/>
            <person name="Kim S."/>
        </authorList>
    </citation>
    <scope>NUCLEOTIDE SEQUENCE</scope>
    <source>
        <strain evidence="3">KCTC 23714</strain>
    </source>
</reference>
<dbReference type="Gene3D" id="3.40.50.300">
    <property type="entry name" value="P-loop containing nucleotide triphosphate hydrolases"/>
    <property type="match status" value="2"/>
</dbReference>
<dbReference type="Proteomes" id="UP000628984">
    <property type="component" value="Unassembled WGS sequence"/>
</dbReference>
<dbReference type="PANTHER" id="PTHR30121">
    <property type="entry name" value="UNCHARACTERIZED PROTEIN YJGR-RELATED"/>
    <property type="match status" value="1"/>
</dbReference>
<gene>
    <name evidence="3" type="ORF">GCM10011452_04480</name>
</gene>
<dbReference type="EMBL" id="BMYQ01000001">
    <property type="protein sequence ID" value="GGW22031.1"/>
    <property type="molecule type" value="Genomic_DNA"/>
</dbReference>
<reference evidence="3" key="1">
    <citation type="journal article" date="2014" name="Int. J. Syst. Evol. Microbiol.">
        <title>Complete genome sequence of Corynebacterium casei LMG S-19264T (=DSM 44701T), isolated from a smear-ripened cheese.</title>
        <authorList>
            <consortium name="US DOE Joint Genome Institute (JGI-PGF)"/>
            <person name="Walter F."/>
            <person name="Albersmeier A."/>
            <person name="Kalinowski J."/>
            <person name="Ruckert C."/>
        </authorList>
    </citation>
    <scope>NUCLEOTIDE SEQUENCE</scope>
    <source>
        <strain evidence="3">KCTC 23714</strain>
    </source>
</reference>
<feature type="compositionally biased region" description="Basic and acidic residues" evidence="1">
    <location>
        <begin position="463"/>
        <end position="482"/>
    </location>
</feature>
<dbReference type="InterPro" id="IPR033186">
    <property type="entry name" value="HerA_C"/>
</dbReference>
<feature type="compositionally biased region" description="Basic and acidic residues" evidence="1">
    <location>
        <begin position="489"/>
        <end position="503"/>
    </location>
</feature>
<feature type="domain" description="Helicase HerA-like C-terminal" evidence="2">
    <location>
        <begin position="33"/>
        <end position="535"/>
    </location>
</feature>